<evidence type="ECO:0000313" key="1">
    <source>
        <dbReference type="EMBL" id="ATQ68954.1"/>
    </source>
</evidence>
<organism evidence="1 2">
    <name type="scientific">Methylosinus trichosporium (strain ATCC 35070 / NCIMB 11131 / UNIQEM 75 / OB3b)</name>
    <dbReference type="NCBI Taxonomy" id="595536"/>
    <lineage>
        <taxon>Bacteria</taxon>
        <taxon>Pseudomonadati</taxon>
        <taxon>Pseudomonadota</taxon>
        <taxon>Alphaproteobacteria</taxon>
        <taxon>Hyphomicrobiales</taxon>
        <taxon>Methylocystaceae</taxon>
        <taxon>Methylosinus</taxon>
    </lineage>
</organism>
<dbReference type="KEGG" id="mtw:CQW49_14485"/>
<accession>A0A2D2D1V6</accession>
<evidence type="ECO:0000313" key="2">
    <source>
        <dbReference type="Proteomes" id="UP000230709"/>
    </source>
</evidence>
<dbReference type="AlphaFoldDB" id="A0A2D2D1V6"/>
<gene>
    <name evidence="1" type="ORF">CQW49_14485</name>
</gene>
<dbReference type="RefSeq" id="WP_024749660.1">
    <property type="nucleotide sequence ID" value="NZ_ADVE02000001.1"/>
</dbReference>
<sequence>MTRVTSRSRVVVAFVGLALCACDDERKNDAPSSDAVRVEDKTPGAWLRRDEADPAIWLASKEQGRAASPTDPRVETLNRALARADASFLESARMVANRTAQLADMLAEAGMKEDYASLIEQLSAVVDAKRGKATYGELCGYYFSLRRGGADRAETLRILKERFGAVER</sequence>
<keyword evidence="2" id="KW-1185">Reference proteome</keyword>
<name>A0A2D2D1V6_METT3</name>
<dbReference type="STRING" id="595536.GCA_000178815_02274"/>
<protein>
    <recommendedName>
        <fullName evidence="3">MxaH protein</fullName>
    </recommendedName>
</protein>
<dbReference type="EMBL" id="CP023737">
    <property type="protein sequence ID" value="ATQ68954.1"/>
    <property type="molecule type" value="Genomic_DNA"/>
</dbReference>
<dbReference type="Proteomes" id="UP000230709">
    <property type="component" value="Chromosome"/>
</dbReference>
<dbReference type="PROSITE" id="PS51257">
    <property type="entry name" value="PROKAR_LIPOPROTEIN"/>
    <property type="match status" value="1"/>
</dbReference>
<evidence type="ECO:0008006" key="3">
    <source>
        <dbReference type="Google" id="ProtNLM"/>
    </source>
</evidence>
<reference evidence="2" key="1">
    <citation type="submission" date="2017-10" db="EMBL/GenBank/DDBJ databases">
        <title>Completed PacBio SMRT sequence of Methylosinus trichosporium OB3b reveals presence of a third large plasmid.</title>
        <authorList>
            <person name="Charles T.C."/>
            <person name="Lynch M.D.J."/>
            <person name="Heil J.R."/>
            <person name="Cheng J."/>
        </authorList>
    </citation>
    <scope>NUCLEOTIDE SEQUENCE [LARGE SCALE GENOMIC DNA]</scope>
    <source>
        <strain evidence="2">OB3b</strain>
    </source>
</reference>
<proteinExistence type="predicted"/>